<name>A0A9W8XM86_9PLEO</name>
<dbReference type="PANTHER" id="PTHR37542:SF3">
    <property type="entry name" value="PRION-INHIBITION AND PROPAGATION HELO DOMAIN-CONTAINING PROTEIN"/>
    <property type="match status" value="1"/>
</dbReference>
<dbReference type="GeneID" id="80911353"/>
<dbReference type="Gene3D" id="1.20.120.1020">
    <property type="entry name" value="Prion-inhibition and propagation, HeLo domain"/>
    <property type="match status" value="1"/>
</dbReference>
<dbReference type="RefSeq" id="XP_056070831.1">
    <property type="nucleotide sequence ID" value="XM_056216584.1"/>
</dbReference>
<gene>
    <name evidence="2" type="ORF">N0V89_007823</name>
</gene>
<evidence type="ECO:0000313" key="3">
    <source>
        <dbReference type="Proteomes" id="UP001140513"/>
    </source>
</evidence>
<dbReference type="InterPro" id="IPR011009">
    <property type="entry name" value="Kinase-like_dom_sf"/>
</dbReference>
<evidence type="ECO:0000259" key="1">
    <source>
        <dbReference type="Pfam" id="PF14479"/>
    </source>
</evidence>
<feature type="domain" description="Prion-inhibition and propagation HeLo" evidence="1">
    <location>
        <begin position="7"/>
        <end position="192"/>
    </location>
</feature>
<organism evidence="2 3">
    <name type="scientific">Didymosphaeria variabile</name>
    <dbReference type="NCBI Taxonomy" id="1932322"/>
    <lineage>
        <taxon>Eukaryota</taxon>
        <taxon>Fungi</taxon>
        <taxon>Dikarya</taxon>
        <taxon>Ascomycota</taxon>
        <taxon>Pezizomycotina</taxon>
        <taxon>Dothideomycetes</taxon>
        <taxon>Pleosporomycetidae</taxon>
        <taxon>Pleosporales</taxon>
        <taxon>Massarineae</taxon>
        <taxon>Didymosphaeriaceae</taxon>
        <taxon>Didymosphaeria</taxon>
    </lineage>
</organism>
<sequence length="586" mass="66058">MEVGAGVAGLISLSFTAFRGCIQAFEFFNTAQHIGATGDLFSSKLFFQQYRLLQWGLRAGLDEDSKPDERLNWTLALRLLGQLESFMTSAEKLKAKYGFNIVDEGLPESKRFDASNRRRTGIEKIIARLKPDIYTAKGKIIQGNSGTFKRLQWAAGGRDQANQIISEIGNLIDSLESLLDMQNQQLRRKTDAILLRDVISRATTMEEVDEIKGILEQTTSADDQAILAAASLKHIRLVIGADRRNDEVQTAHSKKVTESLPIITKLKPRKLEPYTHGTTLSFHGLEFALYDGGAVLVEWKIADRAIWSELLDQVRCLAVLLASPDGSRSQSLHCKGYLPWQEQDRYGLVYDIPNASPKDLPGYWGIKSLYELILEEAHVSLTRRFEIATTLAETILQLHTAGWLHKSLRSQNIIFIAPKGSTMEEYLLSQPHLVGYEYARPDTPNAAKFSQLPDTELIMDLYRHPQARGISRERFQKRFDIYAFGCVLIELALWTHVLDVHTKYRGSDLRMLIAEAMEANQAMELPHFESSAALDKVVKAVAHHAGTIMAETVQLSLLLQKSPDDQFDVSLNTQQTIVDNLQQRRY</sequence>
<dbReference type="AlphaFoldDB" id="A0A9W8XM86"/>
<comment type="caution">
    <text evidence="2">The sequence shown here is derived from an EMBL/GenBank/DDBJ whole genome shotgun (WGS) entry which is preliminary data.</text>
</comment>
<dbReference type="PANTHER" id="PTHR37542">
    <property type="entry name" value="HELO DOMAIN-CONTAINING PROTEIN-RELATED"/>
    <property type="match status" value="1"/>
</dbReference>
<dbReference type="SUPFAM" id="SSF56112">
    <property type="entry name" value="Protein kinase-like (PK-like)"/>
    <property type="match status" value="1"/>
</dbReference>
<dbReference type="Pfam" id="PF14479">
    <property type="entry name" value="HeLo"/>
    <property type="match status" value="1"/>
</dbReference>
<dbReference type="InterPro" id="IPR029498">
    <property type="entry name" value="HeLo_dom"/>
</dbReference>
<dbReference type="Proteomes" id="UP001140513">
    <property type="component" value="Unassembled WGS sequence"/>
</dbReference>
<keyword evidence="3" id="KW-1185">Reference proteome</keyword>
<protein>
    <recommendedName>
        <fullName evidence="1">Prion-inhibition and propagation HeLo domain-containing protein</fullName>
    </recommendedName>
</protein>
<dbReference type="OrthoDB" id="1911848at2759"/>
<reference evidence="2" key="1">
    <citation type="submission" date="2022-10" db="EMBL/GenBank/DDBJ databases">
        <title>Tapping the CABI collections for fungal endophytes: first genome assemblies for Collariella, Neodidymelliopsis, Ascochyta clinopodiicola, Didymella pomorum, Didymosphaeria variabile, Neocosmospora piperis and Neocucurbitaria cava.</title>
        <authorList>
            <person name="Hill R."/>
        </authorList>
    </citation>
    <scope>NUCLEOTIDE SEQUENCE</scope>
    <source>
        <strain evidence="2">IMI 356815</strain>
    </source>
</reference>
<proteinExistence type="predicted"/>
<evidence type="ECO:0000313" key="2">
    <source>
        <dbReference type="EMBL" id="KAJ4352475.1"/>
    </source>
</evidence>
<accession>A0A9W8XM86</accession>
<dbReference type="Gene3D" id="1.10.510.10">
    <property type="entry name" value="Transferase(Phosphotransferase) domain 1"/>
    <property type="match status" value="1"/>
</dbReference>
<dbReference type="EMBL" id="JAPEUX010000005">
    <property type="protein sequence ID" value="KAJ4352475.1"/>
    <property type="molecule type" value="Genomic_DNA"/>
</dbReference>
<dbReference type="InterPro" id="IPR038305">
    <property type="entry name" value="HeLo_sf"/>
</dbReference>